<dbReference type="PANTHER" id="PTHR11581:SF0">
    <property type="entry name" value="SMALL RIBOSOMAL SUBUNIT PROTEIN ES4"/>
    <property type="match status" value="1"/>
</dbReference>
<dbReference type="GO" id="GO:0003735">
    <property type="term" value="F:structural constituent of ribosome"/>
    <property type="evidence" value="ECO:0007669"/>
    <property type="project" value="InterPro"/>
</dbReference>
<dbReference type="KEGG" id="bpg:Bathy12g00370"/>
<evidence type="ECO:0000256" key="5">
    <source>
        <dbReference type="ARBA" id="ARBA00023274"/>
    </source>
</evidence>
<evidence type="ECO:0000259" key="6">
    <source>
        <dbReference type="Pfam" id="PF00467"/>
    </source>
</evidence>
<dbReference type="Pfam" id="PF16121">
    <property type="entry name" value="40S_S4_C"/>
    <property type="match status" value="1"/>
</dbReference>
<dbReference type="FunFam" id="2.30.30.30:FF:000005">
    <property type="entry name" value="40S ribosomal protein S4"/>
    <property type="match status" value="1"/>
</dbReference>
<dbReference type="Pfam" id="PF00900">
    <property type="entry name" value="Ribosomal_S4e"/>
    <property type="match status" value="1"/>
</dbReference>
<accession>K8F2L7</accession>
<keyword evidence="5" id="KW-0687">Ribonucleoprotein</keyword>
<feature type="domain" description="Small ribosomal subunit protein eS4 C-terminal" evidence="8">
    <location>
        <begin position="230"/>
        <end position="274"/>
    </location>
</feature>
<reference evidence="9 10" key="1">
    <citation type="submission" date="2011-10" db="EMBL/GenBank/DDBJ databases">
        <authorList>
            <person name="Genoscope - CEA"/>
        </authorList>
    </citation>
    <scope>NUCLEOTIDE SEQUENCE [LARGE SCALE GENOMIC DNA]</scope>
    <source>
        <strain evidence="9 10">RCC 1105</strain>
    </source>
</reference>
<dbReference type="Gene3D" id="2.40.50.740">
    <property type="match status" value="1"/>
</dbReference>
<dbReference type="Proteomes" id="UP000198341">
    <property type="component" value="Chromosome 12"/>
</dbReference>
<dbReference type="Pfam" id="PF00467">
    <property type="entry name" value="KOW"/>
    <property type="match status" value="1"/>
</dbReference>
<dbReference type="GO" id="GO:0022627">
    <property type="term" value="C:cytosolic small ribosomal subunit"/>
    <property type="evidence" value="ECO:0007669"/>
    <property type="project" value="TreeGrafter"/>
</dbReference>
<dbReference type="eggNOG" id="KOG0378">
    <property type="taxonomic scope" value="Eukaryota"/>
</dbReference>
<dbReference type="EMBL" id="FO082267">
    <property type="protein sequence ID" value="CCO19055.1"/>
    <property type="molecule type" value="Genomic_DNA"/>
</dbReference>
<keyword evidence="10" id="KW-1185">Reference proteome</keyword>
<dbReference type="OrthoDB" id="504298at2759"/>
<evidence type="ECO:0000313" key="10">
    <source>
        <dbReference type="Proteomes" id="UP000198341"/>
    </source>
</evidence>
<dbReference type="Gene3D" id="3.10.290.10">
    <property type="entry name" value="RNA-binding S4 domain"/>
    <property type="match status" value="1"/>
</dbReference>
<dbReference type="PANTHER" id="PTHR11581">
    <property type="entry name" value="30S/40S RIBOSOMAL PROTEIN S4"/>
    <property type="match status" value="1"/>
</dbReference>
<keyword evidence="2" id="KW-0699">rRNA-binding</keyword>
<gene>
    <name evidence="9" type="ordered locus">Bathy12g00370</name>
</gene>
<dbReference type="FunFam" id="3.10.290.10:FF:000002">
    <property type="entry name" value="40S ribosomal protein S4"/>
    <property type="match status" value="1"/>
</dbReference>
<dbReference type="InterPro" id="IPR000876">
    <property type="entry name" value="Ribosomal_eS4"/>
</dbReference>
<feature type="domain" description="Small ribosomal subunit protein eS4 central region" evidence="7">
    <location>
        <begin position="113"/>
        <end position="187"/>
    </location>
</feature>
<dbReference type="InterPro" id="IPR038237">
    <property type="entry name" value="Ribosomal_eS4_central_sf"/>
</dbReference>
<feature type="domain" description="KOW" evidence="6">
    <location>
        <begin position="196"/>
        <end position="224"/>
    </location>
</feature>
<dbReference type="AlphaFoldDB" id="K8F2L7"/>
<comment type="similarity">
    <text evidence="1">Belongs to the eukaryotic ribosomal protein eS4 family.</text>
</comment>
<keyword evidence="4 9" id="KW-0689">Ribosomal protein</keyword>
<name>K8F2L7_9CHLO</name>
<evidence type="ECO:0000256" key="2">
    <source>
        <dbReference type="ARBA" id="ARBA00022730"/>
    </source>
</evidence>
<proteinExistence type="inferred from homology"/>
<evidence type="ECO:0000259" key="7">
    <source>
        <dbReference type="Pfam" id="PF00900"/>
    </source>
</evidence>
<organism evidence="9 10">
    <name type="scientific">Bathycoccus prasinos</name>
    <dbReference type="NCBI Taxonomy" id="41875"/>
    <lineage>
        <taxon>Eukaryota</taxon>
        <taxon>Viridiplantae</taxon>
        <taxon>Chlorophyta</taxon>
        <taxon>Mamiellophyceae</taxon>
        <taxon>Mamiellales</taxon>
        <taxon>Bathycoccaceae</taxon>
        <taxon>Bathycoccus</taxon>
    </lineage>
</organism>
<dbReference type="CDD" id="cd06087">
    <property type="entry name" value="KOW_RPS4"/>
    <property type="match status" value="1"/>
</dbReference>
<dbReference type="STRING" id="41875.K8F2L7"/>
<dbReference type="InterPro" id="IPR005824">
    <property type="entry name" value="KOW"/>
</dbReference>
<dbReference type="InterPro" id="IPR041982">
    <property type="entry name" value="Ribosomal_eS4_KOW"/>
</dbReference>
<evidence type="ECO:0000313" key="9">
    <source>
        <dbReference type="EMBL" id="CCO19055.1"/>
    </source>
</evidence>
<evidence type="ECO:0000256" key="4">
    <source>
        <dbReference type="ARBA" id="ARBA00022980"/>
    </source>
</evidence>
<dbReference type="InterPro" id="IPR014722">
    <property type="entry name" value="Rib_uL2_dom2"/>
</dbReference>
<dbReference type="GO" id="GO:0006412">
    <property type="term" value="P:translation"/>
    <property type="evidence" value="ECO:0007669"/>
    <property type="project" value="InterPro"/>
</dbReference>
<dbReference type="GO" id="GO:0019843">
    <property type="term" value="F:rRNA binding"/>
    <property type="evidence" value="ECO:0007669"/>
    <property type="project" value="UniProtKB-KW"/>
</dbReference>
<keyword evidence="3" id="KW-0694">RNA-binding</keyword>
<evidence type="ECO:0000256" key="1">
    <source>
        <dbReference type="ARBA" id="ARBA00007500"/>
    </source>
</evidence>
<dbReference type="InterPro" id="IPR013845">
    <property type="entry name" value="Ribosomal_eS4_central_region"/>
</dbReference>
<dbReference type="GeneID" id="19012315"/>
<sequence length="276" mass="31321">MAPWKSIFSKKGGEDMDVVDEIRLKAFHSHGGVFIANEYRAIDRLYRSEEGCPHKSRECLPLCLILRNRLKYALNYKEVTTILQQRLVKVDGKIRMEKCYPCGIMDVVDIEKTDEHFRLMYDQKGRFVVHRITGIEAQYKLCKVIKKKLGDKGVPCVQLHDSRTIRYPDPMIKEGDSVMVDIASNKITDFVKFDAGALCMVTGGRNAGRVGIVNRREKHKGSFEVVHLTDAAGQNFATRFSNVFAIGTGNKPMVSLPKGKGIKLTILEEQRKQEDN</sequence>
<evidence type="ECO:0000259" key="8">
    <source>
        <dbReference type="Pfam" id="PF16121"/>
    </source>
</evidence>
<dbReference type="InterPro" id="IPR036986">
    <property type="entry name" value="S4_RNA-bd_sf"/>
</dbReference>
<dbReference type="Gene3D" id="2.30.30.30">
    <property type="match status" value="1"/>
</dbReference>
<dbReference type="FunFam" id="2.40.50.740:FF:000001">
    <property type="entry name" value="40S ribosomal protein S4"/>
    <property type="match status" value="1"/>
</dbReference>
<dbReference type="RefSeq" id="XP_007509940.1">
    <property type="nucleotide sequence ID" value="XM_007509878.1"/>
</dbReference>
<dbReference type="InterPro" id="IPR032277">
    <property type="entry name" value="Ribosomal_eS4_C"/>
</dbReference>
<evidence type="ECO:0000256" key="3">
    <source>
        <dbReference type="ARBA" id="ARBA00022884"/>
    </source>
</evidence>
<protein>
    <submittedName>
        <fullName evidence="9">40S ribosomal protein S4</fullName>
    </submittedName>
</protein>